<dbReference type="InParanoid" id="A2G9G7"/>
<reference evidence="4" key="1">
    <citation type="submission" date="2006-10" db="EMBL/GenBank/DDBJ databases">
        <authorList>
            <person name="Amadeo P."/>
            <person name="Zhao Q."/>
            <person name="Wortman J."/>
            <person name="Fraser-Liggett C."/>
            <person name="Carlton J."/>
        </authorList>
    </citation>
    <scope>NUCLEOTIDE SEQUENCE</scope>
    <source>
        <strain evidence="4">G3</strain>
    </source>
</reference>
<dbReference type="Gene3D" id="3.30.420.40">
    <property type="match status" value="2"/>
</dbReference>
<evidence type="ECO:0000256" key="1">
    <source>
        <dbReference type="ARBA" id="ARBA00022741"/>
    </source>
</evidence>
<dbReference type="eggNOG" id="KOG2201">
    <property type="taxonomic scope" value="Eukaryota"/>
</dbReference>
<keyword evidence="3" id="KW-0173">Coenzyme A biosynthesis</keyword>
<dbReference type="GO" id="GO:0005634">
    <property type="term" value="C:nucleus"/>
    <property type="evidence" value="ECO:0000318"/>
    <property type="project" value="GO_Central"/>
</dbReference>
<dbReference type="SUPFAM" id="SSF53067">
    <property type="entry name" value="Actin-like ATPase domain"/>
    <property type="match status" value="1"/>
</dbReference>
<keyword evidence="1" id="KW-0547">Nucleotide-binding</keyword>
<dbReference type="Pfam" id="PF03630">
    <property type="entry name" value="Fumble"/>
    <property type="match status" value="1"/>
</dbReference>
<protein>
    <submittedName>
        <fullName evidence="4">Fumble family protein</fullName>
    </submittedName>
</protein>
<reference evidence="4" key="2">
    <citation type="journal article" date="2007" name="Science">
        <title>Draft genome sequence of the sexually transmitted pathogen Trichomonas vaginalis.</title>
        <authorList>
            <person name="Carlton J.M."/>
            <person name="Hirt R.P."/>
            <person name="Silva J.C."/>
            <person name="Delcher A.L."/>
            <person name="Schatz M."/>
            <person name="Zhao Q."/>
            <person name="Wortman J.R."/>
            <person name="Bidwell S.L."/>
            <person name="Alsmark U.C.M."/>
            <person name="Besteiro S."/>
            <person name="Sicheritz-Ponten T."/>
            <person name="Noel C.J."/>
            <person name="Dacks J.B."/>
            <person name="Foster P.G."/>
            <person name="Simillion C."/>
            <person name="Van de Peer Y."/>
            <person name="Miranda-Saavedra D."/>
            <person name="Barton G.J."/>
            <person name="Westrop G.D."/>
            <person name="Mueller S."/>
            <person name="Dessi D."/>
            <person name="Fiori P.L."/>
            <person name="Ren Q."/>
            <person name="Paulsen I."/>
            <person name="Zhang H."/>
            <person name="Bastida-Corcuera F.D."/>
            <person name="Simoes-Barbosa A."/>
            <person name="Brown M.T."/>
            <person name="Hayes R.D."/>
            <person name="Mukherjee M."/>
            <person name="Okumura C.Y."/>
            <person name="Schneider R."/>
            <person name="Smith A.J."/>
            <person name="Vanacova S."/>
            <person name="Villalvazo M."/>
            <person name="Haas B.J."/>
            <person name="Pertea M."/>
            <person name="Feldblyum T.V."/>
            <person name="Utterback T.R."/>
            <person name="Shu C.L."/>
            <person name="Osoegawa K."/>
            <person name="de Jong P.J."/>
            <person name="Hrdy I."/>
            <person name="Horvathova L."/>
            <person name="Zubacova Z."/>
            <person name="Dolezal P."/>
            <person name="Malik S.B."/>
            <person name="Logsdon J.M. Jr."/>
            <person name="Henze K."/>
            <person name="Gupta A."/>
            <person name="Wang C.C."/>
            <person name="Dunne R.L."/>
            <person name="Upcroft J.A."/>
            <person name="Upcroft P."/>
            <person name="White O."/>
            <person name="Salzberg S.L."/>
            <person name="Tang P."/>
            <person name="Chiu C.-H."/>
            <person name="Lee Y.-S."/>
            <person name="Embley T.M."/>
            <person name="Coombs G.H."/>
            <person name="Mottram J.C."/>
            <person name="Tachezy J."/>
            <person name="Fraser-Liggett C.M."/>
            <person name="Johnson P.J."/>
        </authorList>
    </citation>
    <scope>NUCLEOTIDE SEQUENCE [LARGE SCALE GENOMIC DNA]</scope>
    <source>
        <strain evidence="4">G3</strain>
    </source>
</reference>
<accession>A2G9G7</accession>
<dbReference type="RefSeq" id="XP_001299130.1">
    <property type="nucleotide sequence ID" value="XM_001299129.1"/>
</dbReference>
<dbReference type="InterPro" id="IPR004567">
    <property type="entry name" value="Type_II_PanK"/>
</dbReference>
<dbReference type="AlphaFoldDB" id="A2G9G7"/>
<sequence>MLGVDLGGTVTKICYVGENGERKFFLVPTKMEELEDFFRVDEQNNLYVPKINKKIVRWGITGCGSVRCKEFFEKINPKPVYLDELTIQTYGALKLLKEENLLHFFGGNKIINEPCLLISLGTGVSFTVSETDKPVKHAGGSSLGGGTLMGLANLLLGMNDFDELLGLAANGDPNTLDLLISDIYGQNYGSTLKSNVCASSFAKASMNHNNPASKEDIAASLVCTICYAIAGQAAAIARAEKVKTLVFVGGFLSTKGHIPEALERAVTLFDPDLSIVIPENHQFVGSIGCAMKVAES</sequence>
<dbReference type="GO" id="GO:0015937">
    <property type="term" value="P:coenzyme A biosynthetic process"/>
    <property type="evidence" value="ECO:0000318"/>
    <property type="project" value="GO_Central"/>
</dbReference>
<evidence type="ECO:0000256" key="2">
    <source>
        <dbReference type="ARBA" id="ARBA00022840"/>
    </source>
</evidence>
<dbReference type="STRING" id="5722.A2G9G7"/>
<dbReference type="CDD" id="cd24085">
    <property type="entry name" value="ASKHA_NBD_PanK-II_bac"/>
    <property type="match status" value="1"/>
</dbReference>
<evidence type="ECO:0000313" key="5">
    <source>
        <dbReference type="Proteomes" id="UP000001542"/>
    </source>
</evidence>
<dbReference type="OrthoDB" id="498611at2759"/>
<gene>
    <name evidence="4" type="ORF">TVAG_364740</name>
</gene>
<keyword evidence="5" id="KW-1185">Reference proteome</keyword>
<dbReference type="PANTHER" id="PTHR12280">
    <property type="entry name" value="PANTOTHENATE KINASE"/>
    <property type="match status" value="1"/>
</dbReference>
<dbReference type="Proteomes" id="UP000001542">
    <property type="component" value="Unassembled WGS sequence"/>
</dbReference>
<dbReference type="PANTHER" id="PTHR12280:SF20">
    <property type="entry name" value="4'-PHOSPHOPANTETHEINE PHOSPHATASE"/>
    <property type="match status" value="1"/>
</dbReference>
<dbReference type="FunCoup" id="A2G9G7">
    <property type="interactions" value="535"/>
</dbReference>
<proteinExistence type="predicted"/>
<dbReference type="KEGG" id="tva:4743842"/>
<dbReference type="VEuPathDB" id="TrichDB:TVAGG3_0436900"/>
<name>A2G9G7_TRIV3</name>
<dbReference type="SMR" id="A2G9G7"/>
<dbReference type="VEuPathDB" id="TrichDB:TVAG_364740"/>
<evidence type="ECO:0000313" key="4">
    <source>
        <dbReference type="EMBL" id="EAX86200.1"/>
    </source>
</evidence>
<dbReference type="GO" id="GO:0005829">
    <property type="term" value="C:cytosol"/>
    <property type="evidence" value="ECO:0000318"/>
    <property type="project" value="GO_Central"/>
</dbReference>
<dbReference type="GO" id="GO:0004594">
    <property type="term" value="F:pantothenate kinase activity"/>
    <property type="evidence" value="ECO:0000318"/>
    <property type="project" value="GO_Central"/>
</dbReference>
<keyword evidence="2" id="KW-0067">ATP-binding</keyword>
<organism evidence="4 5">
    <name type="scientific">Trichomonas vaginalis (strain ATCC PRA-98 / G3)</name>
    <dbReference type="NCBI Taxonomy" id="412133"/>
    <lineage>
        <taxon>Eukaryota</taxon>
        <taxon>Metamonada</taxon>
        <taxon>Parabasalia</taxon>
        <taxon>Trichomonadida</taxon>
        <taxon>Trichomonadidae</taxon>
        <taxon>Trichomonas</taxon>
    </lineage>
</organism>
<dbReference type="EMBL" id="DS114710">
    <property type="protein sequence ID" value="EAX86200.1"/>
    <property type="molecule type" value="Genomic_DNA"/>
</dbReference>
<evidence type="ECO:0000256" key="3">
    <source>
        <dbReference type="ARBA" id="ARBA00022993"/>
    </source>
</evidence>
<dbReference type="GO" id="GO:0005524">
    <property type="term" value="F:ATP binding"/>
    <property type="evidence" value="ECO:0007669"/>
    <property type="project" value="UniProtKB-KW"/>
</dbReference>
<dbReference type="InterPro" id="IPR043129">
    <property type="entry name" value="ATPase_NBD"/>
</dbReference>